<evidence type="ECO:0000313" key="1">
    <source>
        <dbReference type="EMBL" id="PSN71760.1"/>
    </source>
</evidence>
<accession>A0A2T2P248</accession>
<reference evidence="1 2" key="1">
    <citation type="journal article" date="2018" name="Front. Microbiol.">
        <title>Genome-Wide Analysis of Corynespora cassiicola Leaf Fall Disease Putative Effectors.</title>
        <authorList>
            <person name="Lopez D."/>
            <person name="Ribeiro S."/>
            <person name="Label P."/>
            <person name="Fumanal B."/>
            <person name="Venisse J.S."/>
            <person name="Kohler A."/>
            <person name="de Oliveira R.R."/>
            <person name="Labutti K."/>
            <person name="Lipzen A."/>
            <person name="Lail K."/>
            <person name="Bauer D."/>
            <person name="Ohm R.A."/>
            <person name="Barry K.W."/>
            <person name="Spatafora J."/>
            <person name="Grigoriev I.V."/>
            <person name="Martin F.M."/>
            <person name="Pujade-Renaud V."/>
        </authorList>
    </citation>
    <scope>NUCLEOTIDE SEQUENCE [LARGE SCALE GENOMIC DNA]</scope>
    <source>
        <strain evidence="1 2">Philippines</strain>
    </source>
</reference>
<evidence type="ECO:0000313" key="2">
    <source>
        <dbReference type="Proteomes" id="UP000240883"/>
    </source>
</evidence>
<gene>
    <name evidence="1" type="ORF">BS50DRAFT_235396</name>
</gene>
<protein>
    <submittedName>
        <fullName evidence="1">Uncharacterized protein</fullName>
    </submittedName>
</protein>
<sequence>MSNLHRCESHQATTLTHKATRAMPKLTRSLSQYRPDLNHRKSAAADMPCNLPSRANFSTLCHLVRHTSRDVRALCRRWCALVQVHVAAMAPVARVAGEVGLKEPRGAQERHPISSFFFSLKRRDSFWSVLRERLILWAHDALSSLLGRSMLHPSVRLLTICTRHIPP</sequence>
<organism evidence="1 2">
    <name type="scientific">Corynespora cassiicola Philippines</name>
    <dbReference type="NCBI Taxonomy" id="1448308"/>
    <lineage>
        <taxon>Eukaryota</taxon>
        <taxon>Fungi</taxon>
        <taxon>Dikarya</taxon>
        <taxon>Ascomycota</taxon>
        <taxon>Pezizomycotina</taxon>
        <taxon>Dothideomycetes</taxon>
        <taxon>Pleosporomycetidae</taxon>
        <taxon>Pleosporales</taxon>
        <taxon>Corynesporascaceae</taxon>
        <taxon>Corynespora</taxon>
    </lineage>
</organism>
<proteinExistence type="predicted"/>
<keyword evidence="2" id="KW-1185">Reference proteome</keyword>
<dbReference type="Proteomes" id="UP000240883">
    <property type="component" value="Unassembled WGS sequence"/>
</dbReference>
<name>A0A2T2P248_CORCC</name>
<dbReference type="AlphaFoldDB" id="A0A2T2P248"/>
<dbReference type="EMBL" id="KZ678130">
    <property type="protein sequence ID" value="PSN71760.1"/>
    <property type="molecule type" value="Genomic_DNA"/>
</dbReference>